<comment type="caution">
    <text evidence="10">The sequence shown here is derived from an EMBL/GenBank/DDBJ whole genome shotgun (WGS) entry which is preliminary data.</text>
</comment>
<keyword evidence="11" id="KW-1185">Reference proteome</keyword>
<keyword evidence="3" id="KW-1134">Transmembrane beta strand</keyword>
<sequence>MTSIRTLRRSKLALGLIAAMAAAPVFAQSTSAGIGGQVTNASGQPVAGAEVTITHVESGTVNRATTDASGRYSARGLRVGGPYTITVNKAGEGSDSENNVYLGLDQLAQVNARLASAGSTLDTVVVTGVASNVDFSADNKGMNTYVGADRIDATPQGNRSIDDIARLDPRINVTNQGDGSISLAGLPNRYNNISVDGMSQGDPFGLNANGMPYQGSPISMDAIDAYNIGTSDYDVTKTAVGASINAVTKSGTNSFHGSAYYAFRNAGGMVGKAGWLDNGKPGYKYGAFERNWSGGVTFGGPLVRDRLFFFVSAEEETTTGVGADASNALDPSLGNGPSTSNKVSPGDLQKIIDTATRLGLQPGGMSGAPDFKNRRYLTKFDWNINDAHRASLTLQRTTEVNPRIQGNGSSSIGLNSYWFTTDSKTENASLQLFSDWNSNFSSEVKFSHQRFSQVAGNAINQPNVTVFLGDSSANRGPSVNIGEDQFRHENEIRAKKSAFYAAGTWFAGDHEVKGGLAYETNDIYNMFGRALHGVYTFYGLDNFAAGQYDRYEVRKPAAGYKLGDVAGAWTYKQASVFLQDTWQATDNLSLLFGLRYDMPNADKGPLYNQAFEQAFGYPNNTKLGSKANLLQPRFAFNYQLQSDRMAQLRGGVGLFMTTPPTVWMTNPYQNNGLTVAGVQIYDPATAPFSPDPFNQPGGAGRPFSQVDTIAPGFKLPAAWKTSIGFDYELPWQSTVLTMEAMHVKTKNGIYYQAINIGAPTSDASGTPILMPDGRLQYWRTPGATSSRDAAGNRNPAFDSYSTLLTNTDKGRVNTFTISLDKPMADSWSGRLAATFTDATEVNPGNSSQASSGYRYVARKNANEEVASTSDRSVPLTLKANLTWKHAFFGDYATMVSAFYTGRNGLPYSWVYGNNMNGDGLGSWQTVYIPTVNDPLVSYTGATPQQIQQFHDFIDSQKELRDHRGQIAERNSARYPWVNQLDLAIQQEVPGFMKGHKGILRLDVFNFLNLLNKDWGRTECTVSGAFCSSTRTLANYAGVKDGKLVYRLPTDGNGNYQPETMNYQDSGTIPTRVISRWSLLMTLKYQF</sequence>
<evidence type="ECO:0000256" key="6">
    <source>
        <dbReference type="ARBA" id="ARBA00023237"/>
    </source>
</evidence>
<dbReference type="InterPro" id="IPR039426">
    <property type="entry name" value="TonB-dep_rcpt-like"/>
</dbReference>
<comment type="subcellular location">
    <subcellularLocation>
        <location evidence="1">Cell outer membrane</location>
        <topology evidence="1">Multi-pass membrane protein</topology>
    </subcellularLocation>
</comment>
<feature type="signal peptide" evidence="8">
    <location>
        <begin position="1"/>
        <end position="27"/>
    </location>
</feature>
<feature type="region of interest" description="Disordered" evidence="7">
    <location>
        <begin position="322"/>
        <end position="345"/>
    </location>
</feature>
<dbReference type="Pfam" id="PF13620">
    <property type="entry name" value="CarboxypepD_reg"/>
    <property type="match status" value="1"/>
</dbReference>
<dbReference type="Proteomes" id="UP000275012">
    <property type="component" value="Unassembled WGS sequence"/>
</dbReference>
<evidence type="ECO:0000313" key="10">
    <source>
        <dbReference type="EMBL" id="RMH88681.1"/>
    </source>
</evidence>
<evidence type="ECO:0000259" key="9">
    <source>
        <dbReference type="Pfam" id="PF25183"/>
    </source>
</evidence>
<dbReference type="Gene3D" id="2.170.130.10">
    <property type="entry name" value="TonB-dependent receptor, plug domain"/>
    <property type="match status" value="1"/>
</dbReference>
<keyword evidence="8" id="KW-0732">Signal</keyword>
<dbReference type="InterPro" id="IPR008969">
    <property type="entry name" value="CarboxyPept-like_regulatory"/>
</dbReference>
<evidence type="ECO:0000256" key="2">
    <source>
        <dbReference type="ARBA" id="ARBA00022448"/>
    </source>
</evidence>
<dbReference type="GO" id="GO:0015344">
    <property type="term" value="F:siderophore uptake transmembrane transporter activity"/>
    <property type="evidence" value="ECO:0007669"/>
    <property type="project" value="TreeGrafter"/>
</dbReference>
<dbReference type="GO" id="GO:0009279">
    <property type="term" value="C:cell outer membrane"/>
    <property type="evidence" value="ECO:0007669"/>
    <property type="project" value="UniProtKB-SubCell"/>
</dbReference>
<keyword evidence="10" id="KW-0675">Receptor</keyword>
<evidence type="ECO:0000256" key="1">
    <source>
        <dbReference type="ARBA" id="ARBA00004571"/>
    </source>
</evidence>
<evidence type="ECO:0000256" key="3">
    <source>
        <dbReference type="ARBA" id="ARBA00022452"/>
    </source>
</evidence>
<organism evidence="10 11">
    <name type="scientific">Solilutibacter pythonis</name>
    <dbReference type="NCBI Taxonomy" id="2483112"/>
    <lineage>
        <taxon>Bacteria</taxon>
        <taxon>Pseudomonadati</taxon>
        <taxon>Pseudomonadota</taxon>
        <taxon>Gammaproteobacteria</taxon>
        <taxon>Lysobacterales</taxon>
        <taxon>Lysobacteraceae</taxon>
        <taxon>Solilutibacter</taxon>
    </lineage>
</organism>
<evidence type="ECO:0000256" key="8">
    <source>
        <dbReference type="SAM" id="SignalP"/>
    </source>
</evidence>
<dbReference type="GO" id="GO:0044718">
    <property type="term" value="P:siderophore transmembrane transport"/>
    <property type="evidence" value="ECO:0007669"/>
    <property type="project" value="TreeGrafter"/>
</dbReference>
<keyword evidence="2" id="KW-0813">Transport</keyword>
<gene>
    <name evidence="10" type="ORF">EBB59_11410</name>
</gene>
<dbReference type="PANTHER" id="PTHR30069:SF46">
    <property type="entry name" value="OAR PROTEIN"/>
    <property type="match status" value="1"/>
</dbReference>
<dbReference type="OrthoDB" id="9768147at2"/>
<accession>A0A3M2HG14</accession>
<dbReference type="PANTHER" id="PTHR30069">
    <property type="entry name" value="TONB-DEPENDENT OUTER MEMBRANE RECEPTOR"/>
    <property type="match status" value="1"/>
</dbReference>
<dbReference type="InterPro" id="IPR036942">
    <property type="entry name" value="Beta-barrel_TonB_sf"/>
</dbReference>
<evidence type="ECO:0000256" key="5">
    <source>
        <dbReference type="ARBA" id="ARBA00023136"/>
    </source>
</evidence>
<reference evidence="10 11" key="1">
    <citation type="submission" date="2018-10" db="EMBL/GenBank/DDBJ databases">
        <title>Proposal of Lysobacter pythonis sp. nov. isolated from royal pythons (Python regius).</title>
        <authorList>
            <person name="Hans-Juergen B."/>
            <person name="Huptas C."/>
            <person name="Sandra B."/>
            <person name="Igor L."/>
            <person name="Joachim S."/>
            <person name="Siegfried S."/>
            <person name="Mareike W."/>
            <person name="Peter K."/>
        </authorList>
    </citation>
    <scope>NUCLEOTIDE SEQUENCE [LARGE SCALE GENOMIC DNA]</scope>
    <source>
        <strain evidence="10 11">4284/11</strain>
    </source>
</reference>
<keyword evidence="6" id="KW-0998">Cell outer membrane</keyword>
<dbReference type="SUPFAM" id="SSF56935">
    <property type="entry name" value="Porins"/>
    <property type="match status" value="1"/>
</dbReference>
<name>A0A3M2HG14_9GAMM</name>
<dbReference type="Gene3D" id="2.40.170.20">
    <property type="entry name" value="TonB-dependent receptor, beta-barrel domain"/>
    <property type="match status" value="1"/>
</dbReference>
<feature type="chain" id="PRO_5018032739" evidence="8">
    <location>
        <begin position="28"/>
        <end position="1086"/>
    </location>
</feature>
<dbReference type="InterPro" id="IPR057601">
    <property type="entry name" value="Oar-like_b-barrel"/>
</dbReference>
<dbReference type="EMBL" id="RFLY01000018">
    <property type="protein sequence ID" value="RMH88681.1"/>
    <property type="molecule type" value="Genomic_DNA"/>
</dbReference>
<dbReference type="InterPro" id="IPR037066">
    <property type="entry name" value="Plug_dom_sf"/>
</dbReference>
<evidence type="ECO:0000256" key="4">
    <source>
        <dbReference type="ARBA" id="ARBA00022692"/>
    </source>
</evidence>
<dbReference type="RefSeq" id="WP_122102279.1">
    <property type="nucleotide sequence ID" value="NZ_RFLY01000018.1"/>
</dbReference>
<proteinExistence type="predicted"/>
<evidence type="ECO:0000256" key="7">
    <source>
        <dbReference type="SAM" id="MobiDB-lite"/>
    </source>
</evidence>
<keyword evidence="4" id="KW-0812">Transmembrane</keyword>
<feature type="domain" description="TonB-dependent transporter Oar-like beta-barrel" evidence="9">
    <location>
        <begin position="247"/>
        <end position="1031"/>
    </location>
</feature>
<evidence type="ECO:0000313" key="11">
    <source>
        <dbReference type="Proteomes" id="UP000275012"/>
    </source>
</evidence>
<dbReference type="SUPFAM" id="SSF49464">
    <property type="entry name" value="Carboxypeptidase regulatory domain-like"/>
    <property type="match status" value="1"/>
</dbReference>
<dbReference type="Gene3D" id="2.60.40.1120">
    <property type="entry name" value="Carboxypeptidase-like, regulatory domain"/>
    <property type="match status" value="1"/>
</dbReference>
<protein>
    <submittedName>
        <fullName evidence="10">TonB-dependent receptor</fullName>
    </submittedName>
</protein>
<dbReference type="AlphaFoldDB" id="A0A3M2HG14"/>
<keyword evidence="5" id="KW-0472">Membrane</keyword>
<dbReference type="Pfam" id="PF25183">
    <property type="entry name" value="OMP_b-brl_4"/>
    <property type="match status" value="1"/>
</dbReference>